<keyword evidence="3" id="KW-0547">Nucleotide-binding</keyword>
<dbReference type="Gene3D" id="3.40.50.300">
    <property type="entry name" value="P-loop containing nucleotide triphosphate hydrolases"/>
    <property type="match status" value="1"/>
</dbReference>
<proteinExistence type="predicted"/>
<evidence type="ECO:0000259" key="9">
    <source>
        <dbReference type="PROSITE" id="PS50929"/>
    </source>
</evidence>
<dbReference type="GO" id="GO:0005524">
    <property type="term" value="F:ATP binding"/>
    <property type="evidence" value="ECO:0007669"/>
    <property type="project" value="UniProtKB-KW"/>
</dbReference>
<evidence type="ECO:0000313" key="11">
    <source>
        <dbReference type="Proteomes" id="UP000663637"/>
    </source>
</evidence>
<dbReference type="InterPro" id="IPR017871">
    <property type="entry name" value="ABC_transporter-like_CS"/>
</dbReference>
<organism evidence="10 11">
    <name type="scientific">Tsuneonella flava</name>
    <dbReference type="NCBI Taxonomy" id="2055955"/>
    <lineage>
        <taxon>Bacteria</taxon>
        <taxon>Pseudomonadati</taxon>
        <taxon>Pseudomonadota</taxon>
        <taxon>Alphaproteobacteria</taxon>
        <taxon>Sphingomonadales</taxon>
        <taxon>Erythrobacteraceae</taxon>
        <taxon>Tsuneonella</taxon>
    </lineage>
</organism>
<name>A0ABX7KF27_9SPHN</name>
<comment type="subcellular location">
    <subcellularLocation>
        <location evidence="1">Cell membrane</location>
        <topology evidence="1">Multi-pass membrane protein</topology>
    </subcellularLocation>
</comment>
<dbReference type="InterPro" id="IPR003439">
    <property type="entry name" value="ABC_transporter-like_ATP-bd"/>
</dbReference>
<sequence length="521" mass="54891">MLDELLAATGAGRRRLRIAGACGVLASLSAVALLGLSGWFLTAAGLAGLAGVAAVQAFNYLIPSAAIRLLAILRTVGRYGERLLGHQAALEGMADLRTRLFSRRAAIDTRKDARDPRAASAILLDDIAALEDIVIRRPAVVAGVAGGVVSVALVALAGLGAALFQAVALFLLPMAIWKMAERFTAMPSADVADRLIAMRATFTDYAAARSEIAAYGLTPRVMKQLEPTFRGYEVAKARLLKGEAIIAAALVLYAAVTVAGVLVLADATAPLLATALLASSAGTEAVAGFSRNAMRKSGIEKSLERLAMLSQAPDTVHAFASDQAVAEPIEIDGHRIEPGERVAITGISGSGKTRLLEALAGLRLPVRPLTLNGVPVESVDADHLRRQFALMPQDPMLRMGSIADNLRIAAPALDEGAMHAALEIACLDERVAAAPQGLNTWLEPDGGILSGGERKRLALARALLAGRPWLLLDEPTEGLDAETEKRLVANLVQWLDRTEAGLIVVSHRPFPLTMAERELSL</sequence>
<evidence type="ECO:0000259" key="8">
    <source>
        <dbReference type="PROSITE" id="PS50893"/>
    </source>
</evidence>
<accession>A0ABX7KF27</accession>
<dbReference type="SUPFAM" id="SSF90123">
    <property type="entry name" value="ABC transporter transmembrane region"/>
    <property type="match status" value="1"/>
</dbReference>
<dbReference type="PROSITE" id="PS00211">
    <property type="entry name" value="ABC_TRANSPORTER_1"/>
    <property type="match status" value="1"/>
</dbReference>
<gene>
    <name evidence="10" type="ORF">IDJ81_06955</name>
</gene>
<evidence type="ECO:0000256" key="5">
    <source>
        <dbReference type="ARBA" id="ARBA00022989"/>
    </source>
</evidence>
<dbReference type="PROSITE" id="PS50929">
    <property type="entry name" value="ABC_TM1F"/>
    <property type="match status" value="1"/>
</dbReference>
<dbReference type="InterPro" id="IPR011527">
    <property type="entry name" value="ABC1_TM_dom"/>
</dbReference>
<keyword evidence="6 7" id="KW-0472">Membrane</keyword>
<dbReference type="PANTHER" id="PTHR24221:SF653">
    <property type="entry name" value="TRANSPORT ATP-BINDING PROTEIN CYDC"/>
    <property type="match status" value="1"/>
</dbReference>
<dbReference type="Gene3D" id="1.20.1560.10">
    <property type="entry name" value="ABC transporter type 1, transmembrane domain"/>
    <property type="match status" value="1"/>
</dbReference>
<keyword evidence="4 10" id="KW-0067">ATP-binding</keyword>
<keyword evidence="2 7" id="KW-0812">Transmembrane</keyword>
<dbReference type="InterPro" id="IPR003593">
    <property type="entry name" value="AAA+_ATPase"/>
</dbReference>
<dbReference type="PANTHER" id="PTHR24221">
    <property type="entry name" value="ATP-BINDING CASSETTE SUB-FAMILY B"/>
    <property type="match status" value="1"/>
</dbReference>
<dbReference type="InterPro" id="IPR027417">
    <property type="entry name" value="P-loop_NTPase"/>
</dbReference>
<dbReference type="PROSITE" id="PS50893">
    <property type="entry name" value="ABC_TRANSPORTER_2"/>
    <property type="match status" value="1"/>
</dbReference>
<feature type="transmembrane region" description="Helical" evidence="7">
    <location>
        <begin position="162"/>
        <end position="180"/>
    </location>
</feature>
<protein>
    <submittedName>
        <fullName evidence="10">ATP-binding cassette domain-containing protein</fullName>
    </submittedName>
</protein>
<evidence type="ECO:0000256" key="1">
    <source>
        <dbReference type="ARBA" id="ARBA00004651"/>
    </source>
</evidence>
<evidence type="ECO:0000256" key="4">
    <source>
        <dbReference type="ARBA" id="ARBA00022840"/>
    </source>
</evidence>
<evidence type="ECO:0000256" key="6">
    <source>
        <dbReference type="ARBA" id="ARBA00023136"/>
    </source>
</evidence>
<evidence type="ECO:0000256" key="7">
    <source>
        <dbReference type="SAM" id="Phobius"/>
    </source>
</evidence>
<dbReference type="InterPro" id="IPR039421">
    <property type="entry name" value="Type_1_exporter"/>
</dbReference>
<dbReference type="InterPro" id="IPR036640">
    <property type="entry name" value="ABC1_TM_sf"/>
</dbReference>
<feature type="domain" description="ABC transporter" evidence="8">
    <location>
        <begin position="310"/>
        <end position="521"/>
    </location>
</feature>
<feature type="transmembrane region" description="Helical" evidence="7">
    <location>
        <begin position="244"/>
        <end position="265"/>
    </location>
</feature>
<dbReference type="SMART" id="SM00382">
    <property type="entry name" value="AAA"/>
    <property type="match status" value="1"/>
</dbReference>
<evidence type="ECO:0000256" key="3">
    <source>
        <dbReference type="ARBA" id="ARBA00022741"/>
    </source>
</evidence>
<feature type="domain" description="ABC transmembrane type-1" evidence="9">
    <location>
        <begin position="18"/>
        <end position="265"/>
    </location>
</feature>
<evidence type="ECO:0000313" key="10">
    <source>
        <dbReference type="EMBL" id="QSB46079.1"/>
    </source>
</evidence>
<evidence type="ECO:0000256" key="2">
    <source>
        <dbReference type="ARBA" id="ARBA00022692"/>
    </source>
</evidence>
<keyword evidence="11" id="KW-1185">Reference proteome</keyword>
<keyword evidence="5 7" id="KW-1133">Transmembrane helix</keyword>
<reference evidence="10 11" key="1">
    <citation type="submission" date="2020-09" db="EMBL/GenBank/DDBJ databases">
        <title>Complete genome sequence of altererythrobacter flavus SS-21NJ, isolated from Dongying oil sludge in Shandong province.</title>
        <authorList>
            <person name="Sun S."/>
            <person name="Zhang Z."/>
        </authorList>
    </citation>
    <scope>NUCLEOTIDE SEQUENCE [LARGE SCALE GENOMIC DNA]</scope>
    <source>
        <strain evidence="10 11">SS-21NJ</strain>
    </source>
</reference>
<dbReference type="SUPFAM" id="SSF52540">
    <property type="entry name" value="P-loop containing nucleoside triphosphate hydrolases"/>
    <property type="match status" value="1"/>
</dbReference>
<dbReference type="Proteomes" id="UP000663637">
    <property type="component" value="Chromosome"/>
</dbReference>
<dbReference type="EMBL" id="CP061510">
    <property type="protein sequence ID" value="QSB46079.1"/>
    <property type="molecule type" value="Genomic_DNA"/>
</dbReference>
<dbReference type="Pfam" id="PF00005">
    <property type="entry name" value="ABC_tran"/>
    <property type="match status" value="1"/>
</dbReference>
<feature type="transmembrane region" description="Helical" evidence="7">
    <location>
        <begin position="21"/>
        <end position="41"/>
    </location>
</feature>